<protein>
    <submittedName>
        <fullName evidence="1">GDYXXLXY domain-containing protein</fullName>
    </submittedName>
</protein>
<dbReference type="Pfam" id="PF14345">
    <property type="entry name" value="GDYXXLXY"/>
    <property type="match status" value="1"/>
</dbReference>
<comment type="caution">
    <text evidence="1">The sequence shown here is derived from an EMBL/GenBank/DDBJ whole genome shotgun (WGS) entry which is preliminary data.</text>
</comment>
<evidence type="ECO:0000313" key="1">
    <source>
        <dbReference type="EMBL" id="MFC7440484.1"/>
    </source>
</evidence>
<accession>A0ABW2RHI4</accession>
<dbReference type="InterPro" id="IPR025833">
    <property type="entry name" value="GDYXXLXY"/>
</dbReference>
<gene>
    <name evidence="1" type="ORF">ACFQNG_04875</name>
</gene>
<dbReference type="Proteomes" id="UP001596500">
    <property type="component" value="Unassembled WGS sequence"/>
</dbReference>
<dbReference type="EMBL" id="JBHTBW010000012">
    <property type="protein sequence ID" value="MFC7440484.1"/>
    <property type="molecule type" value="Genomic_DNA"/>
</dbReference>
<keyword evidence="2" id="KW-1185">Reference proteome</keyword>
<sequence>MKRNAKHSFPNRWFWIALLVPVGVLLSMTVQPLLALYGGERITLQTIPVDPKDLFYGDYVQLRLAIEEVDASLVEEDLAQKVEKDPDNDGFPVYVSLRRHGQTVVVTKVSEQKPQTSLYLKGKLFPFSQSLNDEGKKNYLIDYQLDRYYVEEGHGMELEKLSREGKVWADVKVKGGYGVLVDVKPAP</sequence>
<evidence type="ECO:0000313" key="2">
    <source>
        <dbReference type="Proteomes" id="UP001596500"/>
    </source>
</evidence>
<proteinExistence type="predicted"/>
<dbReference type="RefSeq" id="WP_379863757.1">
    <property type="nucleotide sequence ID" value="NZ_JBHTBW010000012.1"/>
</dbReference>
<organism evidence="1 2">
    <name type="scientific">Laceyella putida</name>
    <dbReference type="NCBI Taxonomy" id="110101"/>
    <lineage>
        <taxon>Bacteria</taxon>
        <taxon>Bacillati</taxon>
        <taxon>Bacillota</taxon>
        <taxon>Bacilli</taxon>
        <taxon>Bacillales</taxon>
        <taxon>Thermoactinomycetaceae</taxon>
        <taxon>Laceyella</taxon>
    </lineage>
</organism>
<reference evidence="2" key="1">
    <citation type="journal article" date="2019" name="Int. J. Syst. Evol. Microbiol.">
        <title>The Global Catalogue of Microorganisms (GCM) 10K type strain sequencing project: providing services to taxonomists for standard genome sequencing and annotation.</title>
        <authorList>
            <consortium name="The Broad Institute Genomics Platform"/>
            <consortium name="The Broad Institute Genome Sequencing Center for Infectious Disease"/>
            <person name="Wu L."/>
            <person name="Ma J."/>
        </authorList>
    </citation>
    <scope>NUCLEOTIDE SEQUENCE [LARGE SCALE GENOMIC DNA]</scope>
    <source>
        <strain evidence="2">CGMCC 1.12942</strain>
    </source>
</reference>
<name>A0ABW2RHI4_9BACL</name>